<evidence type="ECO:0000313" key="4">
    <source>
        <dbReference type="Proteomes" id="UP000595663"/>
    </source>
</evidence>
<organism evidence="3 4">
    <name type="scientific">Amphritea japonica ATCC BAA-1530</name>
    <dbReference type="NCBI Taxonomy" id="1278309"/>
    <lineage>
        <taxon>Bacteria</taxon>
        <taxon>Pseudomonadati</taxon>
        <taxon>Pseudomonadota</taxon>
        <taxon>Gammaproteobacteria</taxon>
        <taxon>Oceanospirillales</taxon>
        <taxon>Oceanospirillaceae</taxon>
        <taxon>Amphritea</taxon>
    </lineage>
</organism>
<feature type="domain" description="GST N-terminal" evidence="1">
    <location>
        <begin position="2"/>
        <end position="83"/>
    </location>
</feature>
<evidence type="ECO:0000313" key="3">
    <source>
        <dbReference type="EMBL" id="BBB26650.1"/>
    </source>
</evidence>
<dbReference type="Pfam" id="PF00043">
    <property type="entry name" value="GST_C"/>
    <property type="match status" value="1"/>
</dbReference>
<gene>
    <name evidence="3" type="ORF">AMJAP_2059</name>
</gene>
<dbReference type="KEGG" id="ajp:AMJAP_2059"/>
<proteinExistence type="predicted"/>
<dbReference type="SFLD" id="SFLDS00019">
    <property type="entry name" value="Glutathione_Transferase_(cytos"/>
    <property type="match status" value="1"/>
</dbReference>
<accession>A0A7R6SSV7</accession>
<dbReference type="InterPro" id="IPR036249">
    <property type="entry name" value="Thioredoxin-like_sf"/>
</dbReference>
<dbReference type="InterPro" id="IPR036282">
    <property type="entry name" value="Glutathione-S-Trfase_C_sf"/>
</dbReference>
<dbReference type="GO" id="GO:0016740">
    <property type="term" value="F:transferase activity"/>
    <property type="evidence" value="ECO:0007669"/>
    <property type="project" value="UniProtKB-KW"/>
</dbReference>
<name>A0A7R6SSV7_9GAMM</name>
<dbReference type="SFLD" id="SFLDG00358">
    <property type="entry name" value="Main_(cytGST)"/>
    <property type="match status" value="1"/>
</dbReference>
<reference evidence="3 4" key="1">
    <citation type="journal article" date="2008" name="Int. J. Syst. Evol. Microbiol.">
        <title>Amphritea japonica sp. nov. and Amphritea balenae sp. nov., isolated from the sediment adjacent to sperm whale carcasses off Kagoshima, Japan.</title>
        <authorList>
            <person name="Miyazaki M."/>
            <person name="Nogi Y."/>
            <person name="Fujiwara Y."/>
            <person name="Kawato M."/>
            <person name="Nagahama T."/>
            <person name="Kubokawa K."/>
            <person name="Horikoshi K."/>
        </authorList>
    </citation>
    <scope>NUCLEOTIDE SEQUENCE [LARGE SCALE GENOMIC DNA]</scope>
    <source>
        <strain evidence="3 4">ATCC BAA-1530</strain>
    </source>
</reference>
<keyword evidence="3" id="KW-0808">Transferase</keyword>
<dbReference type="EMBL" id="AP014545">
    <property type="protein sequence ID" value="BBB26650.1"/>
    <property type="molecule type" value="Genomic_DNA"/>
</dbReference>
<dbReference type="Pfam" id="PF13417">
    <property type="entry name" value="GST_N_3"/>
    <property type="match status" value="1"/>
</dbReference>
<feature type="domain" description="GST C-terminal" evidence="2">
    <location>
        <begin position="88"/>
        <end position="257"/>
    </location>
</feature>
<protein>
    <submittedName>
        <fullName evidence="3">Glutathione S-transferase</fullName>
    </submittedName>
</protein>
<dbReference type="Gene3D" id="1.20.1050.10">
    <property type="match status" value="2"/>
</dbReference>
<dbReference type="PANTHER" id="PTHR44051">
    <property type="entry name" value="GLUTATHIONE S-TRANSFERASE-RELATED"/>
    <property type="match status" value="1"/>
</dbReference>
<dbReference type="SUPFAM" id="SSF47616">
    <property type="entry name" value="GST C-terminal domain-like"/>
    <property type="match status" value="1"/>
</dbReference>
<dbReference type="CDD" id="cd00570">
    <property type="entry name" value="GST_N_family"/>
    <property type="match status" value="1"/>
</dbReference>
<evidence type="ECO:0000259" key="2">
    <source>
        <dbReference type="PROSITE" id="PS50405"/>
    </source>
</evidence>
<dbReference type="CDD" id="cd00299">
    <property type="entry name" value="GST_C_family"/>
    <property type="match status" value="1"/>
</dbReference>
<sequence>MSMITLYTHPMSPCAQKVRIVLAEKQLSWQPHPINLQQKENLQPWYLELNPLGVVPTLVENDKPVIESSLICEYLEDSYPAISLRSQDPHEIAAMRLWMKHIDIKLHPSCGALQWPLIMRPALLEKSPEEQQALINRVVEKPRRERQRRLLEMGLNAPDVIDAVKTYATTIEKMERALQNHNWLAGDDISLADCAMAPYFQTLKQFGWELFFESAPRVKQWYATLSARESYQAAVDADFSAETNAELLTLGRQALPIIRHHLAS</sequence>
<dbReference type="Proteomes" id="UP000595663">
    <property type="component" value="Chromosome"/>
</dbReference>
<dbReference type="SUPFAM" id="SSF52833">
    <property type="entry name" value="Thioredoxin-like"/>
    <property type="match status" value="1"/>
</dbReference>
<dbReference type="PROSITE" id="PS50404">
    <property type="entry name" value="GST_NTER"/>
    <property type="match status" value="1"/>
</dbReference>
<dbReference type="PANTHER" id="PTHR44051:SF8">
    <property type="entry name" value="GLUTATHIONE S-TRANSFERASE GSTA"/>
    <property type="match status" value="1"/>
</dbReference>
<dbReference type="InterPro" id="IPR010987">
    <property type="entry name" value="Glutathione-S-Trfase_C-like"/>
</dbReference>
<dbReference type="InterPro" id="IPR040079">
    <property type="entry name" value="Glutathione_S-Trfase"/>
</dbReference>
<dbReference type="InterPro" id="IPR004046">
    <property type="entry name" value="GST_C"/>
</dbReference>
<dbReference type="InterPro" id="IPR004045">
    <property type="entry name" value="Glutathione_S-Trfase_N"/>
</dbReference>
<dbReference type="Gene3D" id="3.40.30.10">
    <property type="entry name" value="Glutaredoxin"/>
    <property type="match status" value="1"/>
</dbReference>
<dbReference type="PROSITE" id="PS50405">
    <property type="entry name" value="GST_CTER"/>
    <property type="match status" value="1"/>
</dbReference>
<dbReference type="AlphaFoldDB" id="A0A7R6SSV7"/>
<dbReference type="RefSeq" id="WP_201356372.1">
    <property type="nucleotide sequence ID" value="NZ_AP014545.1"/>
</dbReference>
<keyword evidence="4" id="KW-1185">Reference proteome</keyword>
<evidence type="ECO:0000259" key="1">
    <source>
        <dbReference type="PROSITE" id="PS50404"/>
    </source>
</evidence>